<sequence>MICQPFCYLYTNCSRPSSRSTSPCSGNSSRASSCCKPSCTPCVPCTPCTPCRPCTPCTPRTPVCSSSRQNRRQKISDFAVGGCDLGSDSKDTSKSDKKKGKSKGKAEGKGKKIKTKDRDDENTESKKGKSSKKEKDSKDKESKAKEGKELDKKTKKDKGANDDDSASIKKDKKEKGKKDIDDKKDKDGMKEIDDKKKDTDKLDEKDSKDEEKKTDGIQAGEDGQDKTKQGLCTPRLQTCLNPLCPSNLRKQQSFQMLQPRGRICYSNQRSAVFRREKPERCNKCGKKKRPKKQVQGVDKQQDVSFHNQSMINDNNFSSMSYPVMEQAHIQSKMSNSPLYCCSSHCSHIITMVTKNNQMIHYHMSDFKL</sequence>
<name>A0A834IIP8_RHYFE</name>
<dbReference type="AlphaFoldDB" id="A0A834IIP8"/>
<evidence type="ECO:0000313" key="2">
    <source>
        <dbReference type="EMBL" id="KAF7281672.1"/>
    </source>
</evidence>
<comment type="caution">
    <text evidence="2">The sequence shown here is derived from an EMBL/GenBank/DDBJ whole genome shotgun (WGS) entry which is preliminary data.</text>
</comment>
<protein>
    <submittedName>
        <fullName evidence="2">Uncharacterized protein</fullName>
    </submittedName>
</protein>
<keyword evidence="3" id="KW-1185">Reference proteome</keyword>
<dbReference type="EMBL" id="JAACXV010000230">
    <property type="protein sequence ID" value="KAF7281672.1"/>
    <property type="molecule type" value="Genomic_DNA"/>
</dbReference>
<evidence type="ECO:0000256" key="1">
    <source>
        <dbReference type="SAM" id="MobiDB-lite"/>
    </source>
</evidence>
<feature type="region of interest" description="Disordered" evidence="1">
    <location>
        <begin position="60"/>
        <end position="229"/>
    </location>
</feature>
<feature type="compositionally biased region" description="Basic and acidic residues" evidence="1">
    <location>
        <begin position="104"/>
        <end position="215"/>
    </location>
</feature>
<organism evidence="2 3">
    <name type="scientific">Rhynchophorus ferrugineus</name>
    <name type="common">Red palm weevil</name>
    <name type="synonym">Curculio ferrugineus</name>
    <dbReference type="NCBI Taxonomy" id="354439"/>
    <lineage>
        <taxon>Eukaryota</taxon>
        <taxon>Metazoa</taxon>
        <taxon>Ecdysozoa</taxon>
        <taxon>Arthropoda</taxon>
        <taxon>Hexapoda</taxon>
        <taxon>Insecta</taxon>
        <taxon>Pterygota</taxon>
        <taxon>Neoptera</taxon>
        <taxon>Endopterygota</taxon>
        <taxon>Coleoptera</taxon>
        <taxon>Polyphaga</taxon>
        <taxon>Cucujiformia</taxon>
        <taxon>Curculionidae</taxon>
        <taxon>Dryophthorinae</taxon>
        <taxon>Rhynchophorus</taxon>
    </lineage>
</organism>
<evidence type="ECO:0000313" key="3">
    <source>
        <dbReference type="Proteomes" id="UP000625711"/>
    </source>
</evidence>
<reference evidence="2" key="1">
    <citation type="submission" date="2020-08" db="EMBL/GenBank/DDBJ databases">
        <title>Genome sequencing and assembly of the red palm weevil Rhynchophorus ferrugineus.</title>
        <authorList>
            <person name="Dias G.B."/>
            <person name="Bergman C.M."/>
            <person name="Manee M."/>
        </authorList>
    </citation>
    <scope>NUCLEOTIDE SEQUENCE</scope>
    <source>
        <strain evidence="2">AA-2017</strain>
        <tissue evidence="2">Whole larva</tissue>
    </source>
</reference>
<gene>
    <name evidence="2" type="ORF">GWI33_004448</name>
</gene>
<proteinExistence type="predicted"/>
<accession>A0A834IIP8</accession>
<dbReference type="Proteomes" id="UP000625711">
    <property type="component" value="Unassembled WGS sequence"/>
</dbReference>